<dbReference type="SUPFAM" id="SSF57997">
    <property type="entry name" value="Tropomyosin"/>
    <property type="match status" value="1"/>
</dbReference>
<keyword evidence="2" id="KW-0472">Membrane</keyword>
<dbReference type="OMA" id="DLAQECY"/>
<dbReference type="Pfam" id="PF01391">
    <property type="entry name" value="Collagen"/>
    <property type="match status" value="2"/>
</dbReference>
<feature type="compositionally biased region" description="Low complexity" evidence="1">
    <location>
        <begin position="494"/>
        <end position="518"/>
    </location>
</feature>
<evidence type="ECO:0000313" key="3">
    <source>
        <dbReference type="Ensembl" id="ENSFTIP00000020656.1"/>
    </source>
</evidence>
<name>A0A8C4V6B3_FALTI</name>
<dbReference type="AlphaFoldDB" id="A0A8C4V6B3"/>
<feature type="compositionally biased region" description="Pro residues" evidence="1">
    <location>
        <begin position="482"/>
        <end position="493"/>
    </location>
</feature>
<dbReference type="Proteomes" id="UP000694562">
    <property type="component" value="Unplaced"/>
</dbReference>
<feature type="compositionally biased region" description="Acidic residues" evidence="1">
    <location>
        <begin position="1"/>
        <end position="14"/>
    </location>
</feature>
<proteinExistence type="predicted"/>
<sequence>MREDEPVGGEEEEMPTFSYRPSGRAQTSCRRCQKNLSLQAAVKVLYVFSILLIVVVTVLAALVFKKVNSISNDISSAQTYYEKKIVSIQEDLQGLDEKTSGNCSLCHETGQLGQEITKLQGELEEIQKMLLVQEILLDRTSQTHDHLSSTSNKITSEVDNCSLSVRQVNESLGQFLAQLGGWQVVTSQLDSSLKGLAQERYDVRAAMQQMNFTLGQTSDWIQVIQRKTDEETLTLQKIVTEWQNYTRLFGGLRATSSKTSELVKTIQGSVGAAARQVGQNSESMHDLVLQVMGLQLQLDNISSFLDDHEENMNDLRYHNRYTQNRTAERFETLEGRMTSHEIEISTIFANINATDSHVHSMLRYLDDVRLSCTLGFHTHAEELYYLNKSLSLVQGTTDLLRERYSLLSARLDFDIRNLSMVMEEMKVVDVRHGEMLKNITILRGVPGLPGPRGLKGDAGVKGPPGSEGEKGDTGSMGSPGPQGSPGPPGPPGPQGERGPLGLKGFPGLKGAKGSFGQSGSRGQGGPKGDPGLPGPAGVPGPVGPPGPRGKPGLPGTPGAVGQAGPMGPKGDPGLRGPPGLPGPPGPPGQ</sequence>
<feature type="compositionally biased region" description="Pro residues" evidence="1">
    <location>
        <begin position="578"/>
        <end position="589"/>
    </location>
</feature>
<feature type="compositionally biased region" description="Pro residues" evidence="1">
    <location>
        <begin position="532"/>
        <end position="548"/>
    </location>
</feature>
<dbReference type="InterPro" id="IPR052376">
    <property type="entry name" value="Oxidative_Scav/Glycosyltrans"/>
</dbReference>
<organism evidence="3 4">
    <name type="scientific">Falco tinnunculus</name>
    <name type="common">Common kestrel</name>
    <dbReference type="NCBI Taxonomy" id="100819"/>
    <lineage>
        <taxon>Eukaryota</taxon>
        <taxon>Metazoa</taxon>
        <taxon>Chordata</taxon>
        <taxon>Craniata</taxon>
        <taxon>Vertebrata</taxon>
        <taxon>Euteleostomi</taxon>
        <taxon>Archelosauria</taxon>
        <taxon>Archosauria</taxon>
        <taxon>Dinosauria</taxon>
        <taxon>Saurischia</taxon>
        <taxon>Theropoda</taxon>
        <taxon>Coelurosauria</taxon>
        <taxon>Aves</taxon>
        <taxon>Neognathae</taxon>
        <taxon>Neoaves</taxon>
        <taxon>Telluraves</taxon>
        <taxon>Australaves</taxon>
        <taxon>Falconiformes</taxon>
        <taxon>Falconidae</taxon>
        <taxon>Falco</taxon>
    </lineage>
</organism>
<protein>
    <submittedName>
        <fullName evidence="3">Scavenger receptor class A member 3</fullName>
    </submittedName>
</protein>
<reference evidence="3" key="2">
    <citation type="submission" date="2025-09" db="UniProtKB">
        <authorList>
            <consortium name="Ensembl"/>
        </authorList>
    </citation>
    <scope>IDENTIFICATION</scope>
</reference>
<dbReference type="Ensembl" id="ENSFTIT00000021523.1">
    <property type="protein sequence ID" value="ENSFTIP00000020656.1"/>
    <property type="gene ID" value="ENSFTIG00000013488.1"/>
</dbReference>
<feature type="region of interest" description="Disordered" evidence="1">
    <location>
        <begin position="1"/>
        <end position="24"/>
    </location>
</feature>
<feature type="transmembrane region" description="Helical" evidence="2">
    <location>
        <begin position="44"/>
        <end position="64"/>
    </location>
</feature>
<feature type="compositionally biased region" description="Gly residues" evidence="1">
    <location>
        <begin position="519"/>
        <end position="528"/>
    </location>
</feature>
<evidence type="ECO:0000313" key="4">
    <source>
        <dbReference type="Proteomes" id="UP000694562"/>
    </source>
</evidence>
<feature type="region of interest" description="Disordered" evidence="1">
    <location>
        <begin position="443"/>
        <end position="589"/>
    </location>
</feature>
<keyword evidence="2" id="KW-1133">Transmembrane helix</keyword>
<evidence type="ECO:0000256" key="1">
    <source>
        <dbReference type="SAM" id="MobiDB-lite"/>
    </source>
</evidence>
<dbReference type="OrthoDB" id="5835334at2759"/>
<evidence type="ECO:0000256" key="2">
    <source>
        <dbReference type="SAM" id="Phobius"/>
    </source>
</evidence>
<dbReference type="PANTHER" id="PTHR39082:SF1">
    <property type="entry name" value="SCAVENGER RECEPTOR CLASS A MEMBER 3"/>
    <property type="match status" value="1"/>
</dbReference>
<dbReference type="PANTHER" id="PTHR39082">
    <property type="entry name" value="PHOSPHOLIPASE C-BETA-2-RELATED"/>
    <property type="match status" value="1"/>
</dbReference>
<keyword evidence="4" id="KW-1185">Reference proteome</keyword>
<reference evidence="3" key="1">
    <citation type="submission" date="2025-08" db="UniProtKB">
        <authorList>
            <consortium name="Ensembl"/>
        </authorList>
    </citation>
    <scope>IDENTIFICATION</scope>
</reference>
<keyword evidence="2" id="KW-0812">Transmembrane</keyword>
<accession>A0A8C4V6B3</accession>
<dbReference type="InterPro" id="IPR008160">
    <property type="entry name" value="Collagen"/>
</dbReference>